<dbReference type="EMBL" id="AZAC01000078">
    <property type="protein sequence ID" value="KIX10928.1"/>
    <property type="molecule type" value="Genomic_DNA"/>
</dbReference>
<dbReference type="PROSITE" id="PS51160">
    <property type="entry name" value="ACYLPHOSPHATASE_3"/>
    <property type="match status" value="1"/>
</dbReference>
<name>A0A0D2HJU6_9BACT</name>
<dbReference type="PRINTS" id="PR00112">
    <property type="entry name" value="ACYLPHPHTASE"/>
</dbReference>
<sequence>MTDTQAKVIISGVVQGVWYRAHTEKQARSLGLTGYVKNLPTGQVEAVFTGPRETVEQAISWCHQGSPNARVSKVEVKWLDKPESYPDFGIRY</sequence>
<keyword evidence="8" id="KW-1185">Reference proteome</keyword>
<dbReference type="SUPFAM" id="SSF54975">
    <property type="entry name" value="Acylphosphatase/BLUF domain-like"/>
    <property type="match status" value="1"/>
</dbReference>
<dbReference type="OrthoDB" id="5295388at2"/>
<dbReference type="InterPro" id="IPR017968">
    <property type="entry name" value="Acylphosphatase_CS"/>
</dbReference>
<evidence type="ECO:0000259" key="6">
    <source>
        <dbReference type="PROSITE" id="PS51160"/>
    </source>
</evidence>
<feature type="domain" description="Acylphosphatase-like" evidence="6">
    <location>
        <begin position="5"/>
        <end position="92"/>
    </location>
</feature>
<dbReference type="RefSeq" id="WP_044352754.1">
    <property type="nucleotide sequence ID" value="NZ_AZAC01000078.1"/>
</dbReference>
<accession>A0A0D2HJU6</accession>
<evidence type="ECO:0000256" key="1">
    <source>
        <dbReference type="ARBA" id="ARBA00005614"/>
    </source>
</evidence>
<dbReference type="PROSITE" id="PS00151">
    <property type="entry name" value="ACYLPHOSPHATASE_2"/>
    <property type="match status" value="1"/>
</dbReference>
<gene>
    <name evidence="7" type="ORF">X474_27355</name>
</gene>
<evidence type="ECO:0000256" key="4">
    <source>
        <dbReference type="PROSITE-ProRule" id="PRU00520"/>
    </source>
</evidence>
<organism evidence="7 8">
    <name type="scientific">Dethiosulfatarculus sandiegensis</name>
    <dbReference type="NCBI Taxonomy" id="1429043"/>
    <lineage>
        <taxon>Bacteria</taxon>
        <taxon>Pseudomonadati</taxon>
        <taxon>Thermodesulfobacteriota</taxon>
        <taxon>Desulfarculia</taxon>
        <taxon>Desulfarculales</taxon>
        <taxon>Desulfarculaceae</taxon>
        <taxon>Dethiosulfatarculus</taxon>
    </lineage>
</organism>
<comment type="catalytic activity">
    <reaction evidence="3 4">
        <text>an acyl phosphate + H2O = a carboxylate + phosphate + H(+)</text>
        <dbReference type="Rhea" id="RHEA:14965"/>
        <dbReference type="ChEBI" id="CHEBI:15377"/>
        <dbReference type="ChEBI" id="CHEBI:15378"/>
        <dbReference type="ChEBI" id="CHEBI:29067"/>
        <dbReference type="ChEBI" id="CHEBI:43474"/>
        <dbReference type="ChEBI" id="CHEBI:59918"/>
        <dbReference type="EC" id="3.6.1.7"/>
    </reaction>
</comment>
<dbReference type="PANTHER" id="PTHR47268">
    <property type="entry name" value="ACYLPHOSPHATASE"/>
    <property type="match status" value="1"/>
</dbReference>
<dbReference type="InterPro" id="IPR020456">
    <property type="entry name" value="Acylphosphatase"/>
</dbReference>
<dbReference type="InterPro" id="IPR001792">
    <property type="entry name" value="Acylphosphatase-like_dom"/>
</dbReference>
<evidence type="ECO:0000256" key="3">
    <source>
        <dbReference type="ARBA" id="ARBA00047645"/>
    </source>
</evidence>
<dbReference type="Proteomes" id="UP000032233">
    <property type="component" value="Unassembled WGS sequence"/>
</dbReference>
<protein>
    <recommendedName>
        <fullName evidence="2 4">acylphosphatase</fullName>
        <ecNumber evidence="2 4">3.6.1.7</ecNumber>
    </recommendedName>
</protein>
<comment type="caution">
    <text evidence="7">The sequence shown here is derived from an EMBL/GenBank/DDBJ whole genome shotgun (WGS) entry which is preliminary data.</text>
</comment>
<dbReference type="GO" id="GO:0003998">
    <property type="term" value="F:acylphosphatase activity"/>
    <property type="evidence" value="ECO:0007669"/>
    <property type="project" value="UniProtKB-EC"/>
</dbReference>
<keyword evidence="4" id="KW-0378">Hydrolase</keyword>
<feature type="active site" evidence="4">
    <location>
        <position position="38"/>
    </location>
</feature>
<dbReference type="Gene3D" id="3.30.70.100">
    <property type="match status" value="1"/>
</dbReference>
<dbReference type="EC" id="3.6.1.7" evidence="2 4"/>
<dbReference type="STRING" id="1429043.X474_27355"/>
<evidence type="ECO:0000313" key="7">
    <source>
        <dbReference type="EMBL" id="KIX10928.1"/>
    </source>
</evidence>
<evidence type="ECO:0000256" key="5">
    <source>
        <dbReference type="RuleBase" id="RU004168"/>
    </source>
</evidence>
<proteinExistence type="inferred from homology"/>
<dbReference type="InParanoid" id="A0A0D2HJU6"/>
<feature type="active site" evidence="4">
    <location>
        <position position="20"/>
    </location>
</feature>
<dbReference type="Pfam" id="PF00708">
    <property type="entry name" value="Acylphosphatase"/>
    <property type="match status" value="1"/>
</dbReference>
<evidence type="ECO:0000313" key="8">
    <source>
        <dbReference type="Proteomes" id="UP000032233"/>
    </source>
</evidence>
<dbReference type="InterPro" id="IPR036046">
    <property type="entry name" value="Acylphosphatase-like_dom_sf"/>
</dbReference>
<dbReference type="PANTHER" id="PTHR47268:SF4">
    <property type="entry name" value="ACYLPHOSPHATASE"/>
    <property type="match status" value="1"/>
</dbReference>
<comment type="similarity">
    <text evidence="1 5">Belongs to the acylphosphatase family.</text>
</comment>
<dbReference type="FunCoup" id="A0A0D2HJU6">
    <property type="interactions" value="343"/>
</dbReference>
<dbReference type="AlphaFoldDB" id="A0A0D2HJU6"/>
<reference evidence="7 8" key="1">
    <citation type="submission" date="2013-11" db="EMBL/GenBank/DDBJ databases">
        <title>Metagenomic analysis of a methanogenic consortium involved in long chain n-alkane degradation.</title>
        <authorList>
            <person name="Davidova I.A."/>
            <person name="Callaghan A.V."/>
            <person name="Wawrik B."/>
            <person name="Pruitt S."/>
            <person name="Marks C."/>
            <person name="Duncan K.E."/>
            <person name="Suflita J.M."/>
        </authorList>
    </citation>
    <scope>NUCLEOTIDE SEQUENCE [LARGE SCALE GENOMIC DNA]</scope>
    <source>
        <strain evidence="7 8">SPR</strain>
    </source>
</reference>
<evidence type="ECO:0000256" key="2">
    <source>
        <dbReference type="ARBA" id="ARBA00012150"/>
    </source>
</evidence>